<evidence type="ECO:0000313" key="1">
    <source>
        <dbReference type="EMBL" id="CAL1544338.1"/>
    </source>
</evidence>
<dbReference type="AlphaFoldDB" id="A0AAV2IHY7"/>
<evidence type="ECO:0000313" key="2">
    <source>
        <dbReference type="Proteomes" id="UP001497497"/>
    </source>
</evidence>
<dbReference type="Proteomes" id="UP001497497">
    <property type="component" value="Unassembled WGS sequence"/>
</dbReference>
<reference evidence="1 2" key="1">
    <citation type="submission" date="2024-04" db="EMBL/GenBank/DDBJ databases">
        <authorList>
            <consortium name="Genoscope - CEA"/>
            <person name="William W."/>
        </authorList>
    </citation>
    <scope>NUCLEOTIDE SEQUENCE [LARGE SCALE GENOMIC DNA]</scope>
</reference>
<dbReference type="EMBL" id="CAXITT010000615">
    <property type="protein sequence ID" value="CAL1544338.1"/>
    <property type="molecule type" value="Genomic_DNA"/>
</dbReference>
<keyword evidence="2" id="KW-1185">Reference proteome</keyword>
<proteinExistence type="predicted"/>
<gene>
    <name evidence="1" type="ORF">GSLYS_00017851001</name>
</gene>
<protein>
    <submittedName>
        <fullName evidence="1">Uncharacterized protein</fullName>
    </submittedName>
</protein>
<comment type="caution">
    <text evidence="1">The sequence shown here is derived from an EMBL/GenBank/DDBJ whole genome shotgun (WGS) entry which is preliminary data.</text>
</comment>
<feature type="non-terminal residue" evidence="1">
    <location>
        <position position="118"/>
    </location>
</feature>
<organism evidence="1 2">
    <name type="scientific">Lymnaea stagnalis</name>
    <name type="common">Great pond snail</name>
    <name type="synonym">Helix stagnalis</name>
    <dbReference type="NCBI Taxonomy" id="6523"/>
    <lineage>
        <taxon>Eukaryota</taxon>
        <taxon>Metazoa</taxon>
        <taxon>Spiralia</taxon>
        <taxon>Lophotrochozoa</taxon>
        <taxon>Mollusca</taxon>
        <taxon>Gastropoda</taxon>
        <taxon>Heterobranchia</taxon>
        <taxon>Euthyneura</taxon>
        <taxon>Panpulmonata</taxon>
        <taxon>Hygrophila</taxon>
        <taxon>Lymnaeoidea</taxon>
        <taxon>Lymnaeidae</taxon>
        <taxon>Lymnaea</taxon>
    </lineage>
</organism>
<name>A0AAV2IHY7_LYMST</name>
<accession>A0AAV2IHY7</accession>
<sequence length="118" mass="13383">MSQQESDQSLDSHIDDLIDKIDVSDCNKRDADFNYSPHLSSSDSEVSLLNPSLYDDEESISTPTNSKKLKMDFKHPFKKRASLPLIHDSTGKTTIINTHTEEITFSKMNEFEASEITK</sequence>